<evidence type="ECO:0000256" key="5">
    <source>
        <dbReference type="ARBA" id="ARBA00022840"/>
    </source>
</evidence>
<dbReference type="Gene3D" id="1.10.730.10">
    <property type="entry name" value="Isoleucyl-tRNA Synthetase, Domain 1"/>
    <property type="match status" value="1"/>
</dbReference>
<keyword evidence="15" id="KW-1185">Reference proteome</keyword>
<name>A0A286U7Z7_9AGAM</name>
<gene>
    <name evidence="14" type="ORF">PNOK_0854600</name>
</gene>
<feature type="region of interest" description="Disordered" evidence="10">
    <location>
        <begin position="137"/>
        <end position="158"/>
    </location>
</feature>
<dbReference type="Pfam" id="PF00133">
    <property type="entry name" value="tRNA-synt_1"/>
    <property type="match status" value="2"/>
</dbReference>
<evidence type="ECO:0000259" key="13">
    <source>
        <dbReference type="Pfam" id="PF24810"/>
    </source>
</evidence>
<dbReference type="FunCoup" id="A0A286U7Z7">
    <property type="interactions" value="658"/>
</dbReference>
<keyword evidence="5" id="KW-0067">ATP-binding</keyword>
<keyword evidence="4" id="KW-0547">Nucleotide-binding</keyword>
<dbReference type="InterPro" id="IPR004493">
    <property type="entry name" value="Leu-tRNA-synth_Ia_arc/euk"/>
</dbReference>
<evidence type="ECO:0000256" key="8">
    <source>
        <dbReference type="ARBA" id="ARBA00030520"/>
    </source>
</evidence>
<dbReference type="Pfam" id="PF24810">
    <property type="entry name" value="RBD_LARS1"/>
    <property type="match status" value="1"/>
</dbReference>
<reference evidence="14 15" key="1">
    <citation type="journal article" date="2017" name="Mol. Ecol.">
        <title>Comparative and population genomic landscape of Phellinus noxius: A hypervariable fungus causing root rot in trees.</title>
        <authorList>
            <person name="Chung C.L."/>
            <person name="Lee T.J."/>
            <person name="Akiba M."/>
            <person name="Lee H.H."/>
            <person name="Kuo T.H."/>
            <person name="Liu D."/>
            <person name="Ke H.M."/>
            <person name="Yokoi T."/>
            <person name="Roa M.B."/>
            <person name="Lu M.J."/>
            <person name="Chang Y.Y."/>
            <person name="Ann P.J."/>
            <person name="Tsai J.N."/>
            <person name="Chen C.Y."/>
            <person name="Tzean S.S."/>
            <person name="Ota Y."/>
            <person name="Hattori T."/>
            <person name="Sahashi N."/>
            <person name="Liou R.F."/>
            <person name="Kikuchi T."/>
            <person name="Tsai I.J."/>
        </authorList>
    </citation>
    <scope>NUCLEOTIDE SEQUENCE [LARGE SCALE GENOMIC DNA]</scope>
    <source>
        <strain evidence="14 15">FFPRI411160</strain>
    </source>
</reference>
<feature type="domain" description="Aminoacyl-tRNA synthetase class Ia" evidence="11">
    <location>
        <begin position="56"/>
        <end position="121"/>
    </location>
</feature>
<evidence type="ECO:0000259" key="12">
    <source>
        <dbReference type="Pfam" id="PF08264"/>
    </source>
</evidence>
<evidence type="ECO:0000256" key="10">
    <source>
        <dbReference type="SAM" id="MobiDB-lite"/>
    </source>
</evidence>
<dbReference type="GO" id="GO:0002161">
    <property type="term" value="F:aminoacyl-tRNA deacylase activity"/>
    <property type="evidence" value="ECO:0007669"/>
    <property type="project" value="InterPro"/>
</dbReference>
<feature type="domain" description="Leucine--tRNA ligase RagD-binding" evidence="13">
    <location>
        <begin position="967"/>
        <end position="1031"/>
    </location>
</feature>
<dbReference type="InterPro" id="IPR002300">
    <property type="entry name" value="aa-tRNA-synth_Ia"/>
</dbReference>
<sequence length="1100" mass="123507">MSSSDGPIALQQTGKRDALKALERKYQQRWEDERVFEIDAPSAEELAGLSEEEITAKYPKWLGTFPYPYMNGSLHLGHGFTVSKIEFGAGYERMLGKRALFPHGFHCTGMPIKAASDKIIREMELFGENFERFEVEEEAPSTSAPAAPSSGAQDKAKKGKIVAKSTGHKYQFQIMKSIGVPLEEIKKFADPQYWLTYFPPIAIADQKALGTRIDWRRSFLTTDASPYYDAFVRWQANKLYKQNKIKFGERYTVYSPKDGQPCMDHDRSEGEALGPQEYTAIKMSVVEWSEAAKQALPSSLTNGERKVYFVAATLRPETMYGQTNCFVGPTLSYGIFSGPNNTAFVCTSRAARNMAFQGLLEASNQVNELAQIDGKSLVGTRVKAPLVAANNGEVYVLPMEGVLPTKGTGVVTSVPSDSPDDFATVTDLKKKPEFYHINPEWVSSIEPIPVLSTPTYGDLTAPALVKQLKINSQKDTKQLAEAKEIAYKEGFYSGTMLIGEWKGVSVQEAKPKVREALINSGEAVAYAEPEGFILSRSGDECVIALMDQWYLDYGEENWKKQAEKLLSRMNTYSTETRNGFEATLGWLNKWACARTYGLGTKLPWDHTFMVESLSDSTIYMSYYTIAHLLQGNLNGSQPGKLGIKPEQMTDEVFEYIFCDGSWPSDAPLPKSAADTMKHEFNYFYPMDIRSSGKDLIPNHLTFAIYVHAAIFPEKKWPLSMRTNGHLMLNGKKMSKSTGNSLTLREAVDKFGADATRIALADAGDGIEDANFDEKNANAGVLRLHTLIDWCEEMIKDQSKLRTDRIYHDTVFEHEINELINTTQSHYAATNYKDALKYGFFEMQTARDWYREVTSDVGMNADLIKYWIRVSALLVTPIAPHFAEHIWSSILGEKETVQNALWPTPTNASTPLKEAWTGVDRAILEASQYMRGTLKMMRDSELAMLKKLGKKKDAPFDPKKPKSVKIYVATRFPEWQDKVVEAVQESYDAEKDKVDDVKVRELLQQKGLIKDKKAMPFAQLFKKRIAQFGATAAFKRSLPFSEKEVLLELLPYLKKSLNLQDVEVLMVDEALSLADKEGVAISKNIVETAEPGSPAFEYRNV</sequence>
<accession>A0A286U7Z7</accession>
<protein>
    <recommendedName>
        <fullName evidence="2">leucine--tRNA ligase</fullName>
        <ecNumber evidence="2">6.1.1.4</ecNumber>
    </recommendedName>
    <alternativeName>
        <fullName evidence="8">Leucyl-tRNA synthetase</fullName>
    </alternativeName>
</protein>
<keyword evidence="7" id="KW-0030">Aminoacyl-tRNA synthetase</keyword>
<dbReference type="InterPro" id="IPR055416">
    <property type="entry name" value="RBD_LARS1"/>
</dbReference>
<evidence type="ECO:0000313" key="15">
    <source>
        <dbReference type="Proteomes" id="UP000217199"/>
    </source>
</evidence>
<evidence type="ECO:0000256" key="7">
    <source>
        <dbReference type="ARBA" id="ARBA00023146"/>
    </source>
</evidence>
<dbReference type="FunFam" id="3.90.740.10:FF:000001">
    <property type="entry name" value="Leucine--tRNA ligase, cytoplasmic"/>
    <property type="match status" value="1"/>
</dbReference>
<comment type="similarity">
    <text evidence="1">Belongs to the class-I aminoacyl-tRNA synthetase family.</text>
</comment>
<dbReference type="EMBL" id="NBII01000009">
    <property type="protein sequence ID" value="PAV15688.1"/>
    <property type="molecule type" value="Genomic_DNA"/>
</dbReference>
<keyword evidence="6" id="KW-0648">Protein biosynthesis</keyword>
<feature type="compositionally biased region" description="Low complexity" evidence="10">
    <location>
        <begin position="140"/>
        <end position="150"/>
    </location>
</feature>
<dbReference type="PANTHER" id="PTHR45794">
    <property type="entry name" value="LEUCYL-TRNA SYNTHETASE"/>
    <property type="match status" value="1"/>
</dbReference>
<comment type="catalytic activity">
    <reaction evidence="9">
        <text>tRNA(Leu) + L-leucine + ATP = L-leucyl-tRNA(Leu) + AMP + diphosphate</text>
        <dbReference type="Rhea" id="RHEA:11688"/>
        <dbReference type="Rhea" id="RHEA-COMP:9613"/>
        <dbReference type="Rhea" id="RHEA-COMP:9622"/>
        <dbReference type="ChEBI" id="CHEBI:30616"/>
        <dbReference type="ChEBI" id="CHEBI:33019"/>
        <dbReference type="ChEBI" id="CHEBI:57427"/>
        <dbReference type="ChEBI" id="CHEBI:78442"/>
        <dbReference type="ChEBI" id="CHEBI:78494"/>
        <dbReference type="ChEBI" id="CHEBI:456215"/>
        <dbReference type="EC" id="6.1.1.4"/>
    </reaction>
</comment>
<dbReference type="GO" id="GO:0005524">
    <property type="term" value="F:ATP binding"/>
    <property type="evidence" value="ECO:0007669"/>
    <property type="project" value="UniProtKB-KW"/>
</dbReference>
<feature type="domain" description="Aminoacyl-tRNA synthetase class Ia" evidence="11">
    <location>
        <begin position="204"/>
        <end position="771"/>
    </location>
</feature>
<dbReference type="Pfam" id="PF08264">
    <property type="entry name" value="Anticodon_1"/>
    <property type="match status" value="1"/>
</dbReference>
<dbReference type="EC" id="6.1.1.4" evidence="2"/>
<dbReference type="SUPFAM" id="SSF50677">
    <property type="entry name" value="ValRS/IleRS/LeuRS editing domain"/>
    <property type="match status" value="1"/>
</dbReference>
<dbReference type="CDD" id="cd07959">
    <property type="entry name" value="Anticodon_Ia_Leu_AEc"/>
    <property type="match status" value="1"/>
</dbReference>
<dbReference type="Proteomes" id="UP000217199">
    <property type="component" value="Unassembled WGS sequence"/>
</dbReference>
<evidence type="ECO:0000256" key="4">
    <source>
        <dbReference type="ARBA" id="ARBA00022741"/>
    </source>
</evidence>
<evidence type="ECO:0000256" key="6">
    <source>
        <dbReference type="ARBA" id="ARBA00022917"/>
    </source>
</evidence>
<dbReference type="AlphaFoldDB" id="A0A286U7Z7"/>
<dbReference type="SUPFAM" id="SSF47323">
    <property type="entry name" value="Anticodon-binding domain of a subclass of class I aminoacyl-tRNA synthetases"/>
    <property type="match status" value="1"/>
</dbReference>
<evidence type="ECO:0000259" key="11">
    <source>
        <dbReference type="Pfam" id="PF00133"/>
    </source>
</evidence>
<dbReference type="Gene3D" id="3.40.50.620">
    <property type="entry name" value="HUPs"/>
    <property type="match status" value="1"/>
</dbReference>
<dbReference type="InParanoid" id="A0A286U7Z7"/>
<keyword evidence="3 14" id="KW-0436">Ligase</keyword>
<evidence type="ECO:0000256" key="1">
    <source>
        <dbReference type="ARBA" id="ARBA00005594"/>
    </source>
</evidence>
<dbReference type="SUPFAM" id="SSF52374">
    <property type="entry name" value="Nucleotidylyl transferase"/>
    <property type="match status" value="1"/>
</dbReference>
<comment type="caution">
    <text evidence="14">The sequence shown here is derived from an EMBL/GenBank/DDBJ whole genome shotgun (WGS) entry which is preliminary data.</text>
</comment>
<dbReference type="InterPro" id="IPR014729">
    <property type="entry name" value="Rossmann-like_a/b/a_fold"/>
</dbReference>
<dbReference type="InterPro" id="IPR009080">
    <property type="entry name" value="tRNAsynth_Ia_anticodon-bd"/>
</dbReference>
<dbReference type="GO" id="GO:0006429">
    <property type="term" value="P:leucyl-tRNA aminoacylation"/>
    <property type="evidence" value="ECO:0007669"/>
    <property type="project" value="InterPro"/>
</dbReference>
<dbReference type="InterPro" id="IPR009008">
    <property type="entry name" value="Val/Leu/Ile-tRNA-synth_edit"/>
</dbReference>
<evidence type="ECO:0000256" key="2">
    <source>
        <dbReference type="ARBA" id="ARBA00013164"/>
    </source>
</evidence>
<dbReference type="InterPro" id="IPR013155">
    <property type="entry name" value="M/V/L/I-tRNA-synth_anticd-bd"/>
</dbReference>
<dbReference type="PANTHER" id="PTHR45794:SF1">
    <property type="entry name" value="LEUCINE--TRNA LIGASE, CYTOPLASMIC"/>
    <property type="match status" value="1"/>
</dbReference>
<dbReference type="GO" id="GO:0004823">
    <property type="term" value="F:leucine-tRNA ligase activity"/>
    <property type="evidence" value="ECO:0007669"/>
    <property type="project" value="UniProtKB-EC"/>
</dbReference>
<feature type="domain" description="Methionyl/Valyl/Leucyl/Isoleucyl-tRNA synthetase anticodon-binding" evidence="12">
    <location>
        <begin position="808"/>
        <end position="936"/>
    </location>
</feature>
<evidence type="ECO:0000256" key="3">
    <source>
        <dbReference type="ARBA" id="ARBA00022598"/>
    </source>
</evidence>
<dbReference type="NCBIfam" id="TIGR00395">
    <property type="entry name" value="leuS_arch"/>
    <property type="match status" value="1"/>
</dbReference>
<dbReference type="OrthoDB" id="10249672at2759"/>
<evidence type="ECO:0000313" key="14">
    <source>
        <dbReference type="EMBL" id="PAV15688.1"/>
    </source>
</evidence>
<dbReference type="Gene3D" id="3.90.740.10">
    <property type="entry name" value="Valyl/Leucyl/Isoleucyl-tRNA synthetase, editing domain"/>
    <property type="match status" value="1"/>
</dbReference>
<evidence type="ECO:0000256" key="9">
    <source>
        <dbReference type="ARBA" id="ARBA00047469"/>
    </source>
</evidence>
<proteinExistence type="inferred from homology"/>
<organism evidence="14 15">
    <name type="scientific">Pyrrhoderma noxium</name>
    <dbReference type="NCBI Taxonomy" id="2282107"/>
    <lineage>
        <taxon>Eukaryota</taxon>
        <taxon>Fungi</taxon>
        <taxon>Dikarya</taxon>
        <taxon>Basidiomycota</taxon>
        <taxon>Agaricomycotina</taxon>
        <taxon>Agaricomycetes</taxon>
        <taxon>Hymenochaetales</taxon>
        <taxon>Hymenochaetaceae</taxon>
        <taxon>Pyrrhoderma</taxon>
    </lineage>
</organism>
<dbReference type="STRING" id="2282107.A0A286U7Z7"/>